<evidence type="ECO:0000313" key="2">
    <source>
        <dbReference type="EMBL" id="MDQ8747821.1"/>
    </source>
</evidence>
<dbReference type="GO" id="GO:0016758">
    <property type="term" value="F:hexosyltransferase activity"/>
    <property type="evidence" value="ECO:0007669"/>
    <property type="project" value="UniProtKB-ARBA"/>
</dbReference>
<protein>
    <submittedName>
        <fullName evidence="2">Glycosyltransferase family A protein</fullName>
        <ecNumber evidence="2">2.4.-.-</ecNumber>
    </submittedName>
</protein>
<accession>A0ABD5B1Z9</accession>
<dbReference type="Pfam" id="PF00535">
    <property type="entry name" value="Glycos_transf_2"/>
    <property type="match status" value="1"/>
</dbReference>
<dbReference type="SUPFAM" id="SSF53448">
    <property type="entry name" value="Nucleotide-diphospho-sugar transferases"/>
    <property type="match status" value="1"/>
</dbReference>
<keyword evidence="2" id="KW-0328">Glycosyltransferase</keyword>
<dbReference type="Proteomes" id="UP001239265">
    <property type="component" value="Unassembled WGS sequence"/>
</dbReference>
<dbReference type="Gene3D" id="3.90.550.10">
    <property type="entry name" value="Spore Coat Polysaccharide Biosynthesis Protein SpsA, Chain A"/>
    <property type="match status" value="1"/>
</dbReference>
<dbReference type="PANTHER" id="PTHR22916:SF3">
    <property type="entry name" value="UDP-GLCNAC:BETAGAL BETA-1,3-N-ACETYLGLUCOSAMINYLTRANSFERASE-LIKE PROTEIN 1"/>
    <property type="match status" value="1"/>
</dbReference>
<keyword evidence="2" id="KW-0808">Transferase</keyword>
<name>A0ABD5B1Z9_ELIMR</name>
<evidence type="ECO:0000259" key="1">
    <source>
        <dbReference type="Pfam" id="PF00535"/>
    </source>
</evidence>
<dbReference type="PANTHER" id="PTHR22916">
    <property type="entry name" value="GLYCOSYLTRANSFERASE"/>
    <property type="match status" value="1"/>
</dbReference>
<dbReference type="EMBL" id="JAUCQJ010000001">
    <property type="protein sequence ID" value="MDQ8747821.1"/>
    <property type="molecule type" value="Genomic_DNA"/>
</dbReference>
<dbReference type="RefSeq" id="WP_309046196.1">
    <property type="nucleotide sequence ID" value="NZ_JAUCQJ010000001.1"/>
</dbReference>
<sequence>MEKIVDRNLISCICVTRNKLELLKKSIICFNNQTYLNKELIILYEDDDIETLEYLENATFSENIFLVKEQFFPKKNLGELRNIAISQSNGDFFCQWDDDDWHHPLRLEIQFSYLTKEVVGCILSRWTVYDYTTQKAYLSNSRAWEGSILCRKEIFDKFKYEDKSVGEDTSFIRQLLNSYPIQIVNRLPFLYFYTYNSKNTWGQAHFEKIFESSLELSVEQSAFISKILIDNIEITQENNDRLISFYEDLYR</sequence>
<dbReference type="CDD" id="cd00761">
    <property type="entry name" value="Glyco_tranf_GTA_type"/>
    <property type="match status" value="1"/>
</dbReference>
<evidence type="ECO:0000313" key="3">
    <source>
        <dbReference type="Proteomes" id="UP001239265"/>
    </source>
</evidence>
<feature type="domain" description="Glycosyltransferase 2-like" evidence="1">
    <location>
        <begin position="11"/>
        <end position="147"/>
    </location>
</feature>
<organism evidence="2 3">
    <name type="scientific">Elizabethkingia miricola</name>
    <name type="common">Chryseobacterium miricola</name>
    <dbReference type="NCBI Taxonomy" id="172045"/>
    <lineage>
        <taxon>Bacteria</taxon>
        <taxon>Pseudomonadati</taxon>
        <taxon>Bacteroidota</taxon>
        <taxon>Flavobacteriia</taxon>
        <taxon>Flavobacteriales</taxon>
        <taxon>Weeksellaceae</taxon>
        <taxon>Elizabethkingia</taxon>
    </lineage>
</organism>
<reference evidence="2 3" key="1">
    <citation type="submission" date="2023-06" db="EMBL/GenBank/DDBJ databases">
        <title>Nosocomial Elizabethkingia miricola genome.</title>
        <authorList>
            <person name="Morgado S."/>
            <person name="Fonseca E."/>
            <person name="Freitas F."/>
            <person name="Vicente A.C."/>
        </authorList>
    </citation>
    <scope>NUCLEOTIDE SEQUENCE [LARGE SCALE GENOMIC DNA]</scope>
    <source>
        <strain evidence="2 3">EM15</strain>
    </source>
</reference>
<comment type="caution">
    <text evidence="2">The sequence shown here is derived from an EMBL/GenBank/DDBJ whole genome shotgun (WGS) entry which is preliminary data.</text>
</comment>
<gene>
    <name evidence="2" type="ORF">QT385_04155</name>
</gene>
<dbReference type="EC" id="2.4.-.-" evidence="2"/>
<dbReference type="AlphaFoldDB" id="A0ABD5B1Z9"/>
<proteinExistence type="predicted"/>
<dbReference type="InterPro" id="IPR029044">
    <property type="entry name" value="Nucleotide-diphossugar_trans"/>
</dbReference>
<dbReference type="InterPro" id="IPR001173">
    <property type="entry name" value="Glyco_trans_2-like"/>
</dbReference>